<protein>
    <recommendedName>
        <fullName evidence="4">Secreted protein</fullName>
    </recommendedName>
</protein>
<reference evidence="2 3" key="1">
    <citation type="journal article" date="2010" name="DNA Res.">
        <title>Genome sequence of Kitasatospora setae NBRC 14216T: an evolutionary snapshot of the family Streptomycetaceae.</title>
        <authorList>
            <person name="Ichikawa N."/>
            <person name="Oguchi A."/>
            <person name="Ikeda H."/>
            <person name="Ishikawa J."/>
            <person name="Kitani S."/>
            <person name="Watanabe Y."/>
            <person name="Nakamura S."/>
            <person name="Katano Y."/>
            <person name="Kishi E."/>
            <person name="Sasagawa M."/>
            <person name="Ankai A."/>
            <person name="Fukui S."/>
            <person name="Hashimoto Y."/>
            <person name="Kamata S."/>
            <person name="Otoguro M."/>
            <person name="Tanikawa S."/>
            <person name="Nihira T."/>
            <person name="Horinouchi S."/>
            <person name="Ohnishi Y."/>
            <person name="Hayakawa M."/>
            <person name="Kuzuyama T."/>
            <person name="Arisawa A."/>
            <person name="Nomoto F."/>
            <person name="Miura H."/>
            <person name="Takahashi Y."/>
            <person name="Fujita N."/>
        </authorList>
    </citation>
    <scope>NUCLEOTIDE SEQUENCE [LARGE SCALE GENOMIC DNA]</scope>
    <source>
        <strain evidence="3">ATCC 33774 / DSM 43861 / JCM 3304 / KCC A-0304 / NBRC 14216 / KM-6054</strain>
    </source>
</reference>
<evidence type="ECO:0000313" key="3">
    <source>
        <dbReference type="Proteomes" id="UP000007076"/>
    </source>
</evidence>
<organism evidence="2 3">
    <name type="scientific">Kitasatospora setae (strain ATCC 33774 / DSM 43861 / JCM 3304 / KCC A-0304 / NBRC 14216 / KM-6054)</name>
    <name type="common">Streptomyces setae</name>
    <dbReference type="NCBI Taxonomy" id="452652"/>
    <lineage>
        <taxon>Bacteria</taxon>
        <taxon>Bacillati</taxon>
        <taxon>Actinomycetota</taxon>
        <taxon>Actinomycetes</taxon>
        <taxon>Kitasatosporales</taxon>
        <taxon>Streptomycetaceae</taxon>
        <taxon>Kitasatospora</taxon>
    </lineage>
</organism>
<dbReference type="AlphaFoldDB" id="E4NFC8"/>
<feature type="signal peptide" evidence="1">
    <location>
        <begin position="1"/>
        <end position="29"/>
    </location>
</feature>
<feature type="chain" id="PRO_5003186666" description="Secreted protein" evidence="1">
    <location>
        <begin position="30"/>
        <end position="94"/>
    </location>
</feature>
<gene>
    <name evidence="2" type="ordered locus">KSE_44250</name>
</gene>
<evidence type="ECO:0008006" key="4">
    <source>
        <dbReference type="Google" id="ProtNLM"/>
    </source>
</evidence>
<dbReference type="KEGG" id="ksk:KSE_44250"/>
<dbReference type="eggNOG" id="ENOG5030MDD">
    <property type="taxonomic scope" value="Bacteria"/>
</dbReference>
<evidence type="ECO:0000256" key="1">
    <source>
        <dbReference type="SAM" id="SignalP"/>
    </source>
</evidence>
<dbReference type="STRING" id="452652.KSE_44250"/>
<evidence type="ECO:0000313" key="2">
    <source>
        <dbReference type="EMBL" id="BAJ30208.1"/>
    </source>
</evidence>
<dbReference type="RefSeq" id="WP_014137508.1">
    <property type="nucleotide sequence ID" value="NC_016109.1"/>
</dbReference>
<name>E4NFC8_KITSK</name>
<accession>E4NFC8</accession>
<proteinExistence type="predicted"/>
<keyword evidence="1" id="KW-0732">Signal</keyword>
<dbReference type="EMBL" id="AP010968">
    <property type="protein sequence ID" value="BAJ30208.1"/>
    <property type="molecule type" value="Genomic_DNA"/>
</dbReference>
<keyword evidence="3" id="KW-1185">Reference proteome</keyword>
<dbReference type="Proteomes" id="UP000007076">
    <property type="component" value="Chromosome"/>
</dbReference>
<sequence>MIKPNRILAGLALSGAALATAFGAAPAHAADTEAMALDQVADIGQPGGLIGTVAFTGTGLLTGVEPKMPDPHAIVDEAKKQKAEEDAKHAAGGK</sequence>
<dbReference type="PATRIC" id="fig|452652.3.peg.4409"/>
<dbReference type="HOGENOM" id="CLU_2436891_0_0_11"/>